<dbReference type="GO" id="GO:0016758">
    <property type="term" value="F:hexosyltransferase activity"/>
    <property type="evidence" value="ECO:0007669"/>
    <property type="project" value="UniProtKB-ARBA"/>
</dbReference>
<dbReference type="AlphaFoldDB" id="A0AAE3DT92"/>
<dbReference type="PANTHER" id="PTHR22916:SF3">
    <property type="entry name" value="UDP-GLCNAC:BETAGAL BETA-1,3-N-ACETYLGLUCOSAMINYLTRANSFERASE-LIKE PROTEIN 1"/>
    <property type="match status" value="1"/>
</dbReference>
<evidence type="ECO:0000313" key="3">
    <source>
        <dbReference type="Proteomes" id="UP001197875"/>
    </source>
</evidence>
<dbReference type="EC" id="2.4.-.-" evidence="2"/>
<accession>A0AAE3DT92</accession>
<proteinExistence type="predicted"/>
<dbReference type="SUPFAM" id="SSF53448">
    <property type="entry name" value="Nucleotide-diphospho-sugar transferases"/>
    <property type="match status" value="1"/>
</dbReference>
<dbReference type="PANTHER" id="PTHR22916">
    <property type="entry name" value="GLYCOSYLTRANSFERASE"/>
    <property type="match status" value="1"/>
</dbReference>
<organism evidence="2 3">
    <name type="scientific">Fusicatenibacter faecihominis</name>
    <dbReference type="NCBI Taxonomy" id="2881276"/>
    <lineage>
        <taxon>Bacteria</taxon>
        <taxon>Bacillati</taxon>
        <taxon>Bacillota</taxon>
        <taxon>Clostridia</taxon>
        <taxon>Lachnospirales</taxon>
        <taxon>Lachnospiraceae</taxon>
        <taxon>Fusicatenibacter</taxon>
    </lineage>
</organism>
<reference evidence="2 3" key="1">
    <citation type="submission" date="2021-10" db="EMBL/GenBank/DDBJ databases">
        <title>Anaerobic single-cell dispensing facilitates the cultivation of human gut bacteria.</title>
        <authorList>
            <person name="Afrizal A."/>
        </authorList>
    </citation>
    <scope>NUCLEOTIDE SEQUENCE [LARGE SCALE GENOMIC DNA]</scope>
    <source>
        <strain evidence="2 3">CLA-AA-H277</strain>
    </source>
</reference>
<comment type="caution">
    <text evidence="2">The sequence shown here is derived from an EMBL/GenBank/DDBJ whole genome shotgun (WGS) entry which is preliminary data.</text>
</comment>
<dbReference type="CDD" id="cd00761">
    <property type="entry name" value="Glyco_tranf_GTA_type"/>
    <property type="match status" value="1"/>
</dbReference>
<dbReference type="RefSeq" id="WP_227615264.1">
    <property type="nucleotide sequence ID" value="NZ_JAJEPR010000014.1"/>
</dbReference>
<dbReference type="InterPro" id="IPR029044">
    <property type="entry name" value="Nucleotide-diphossugar_trans"/>
</dbReference>
<dbReference type="Gene3D" id="3.90.550.10">
    <property type="entry name" value="Spore Coat Polysaccharide Biosynthesis Protein SpsA, Chain A"/>
    <property type="match status" value="1"/>
</dbReference>
<protein>
    <submittedName>
        <fullName evidence="2">Glycosyltransferase</fullName>
        <ecNumber evidence="2">2.4.-.-</ecNumber>
    </submittedName>
</protein>
<keyword evidence="3" id="KW-1185">Reference proteome</keyword>
<feature type="domain" description="Glycosyltransferase 2-like" evidence="1">
    <location>
        <begin position="5"/>
        <end position="135"/>
    </location>
</feature>
<keyword evidence="2" id="KW-0808">Transferase</keyword>
<dbReference type="InterPro" id="IPR001173">
    <property type="entry name" value="Glyco_trans_2-like"/>
</dbReference>
<evidence type="ECO:0000313" key="2">
    <source>
        <dbReference type="EMBL" id="MCC2190085.1"/>
    </source>
</evidence>
<dbReference type="EMBL" id="JAJEPR010000014">
    <property type="protein sequence ID" value="MCC2190085.1"/>
    <property type="molecule type" value="Genomic_DNA"/>
</dbReference>
<evidence type="ECO:0000259" key="1">
    <source>
        <dbReference type="Pfam" id="PF00535"/>
    </source>
</evidence>
<keyword evidence="2" id="KW-0328">Glycosyltransferase</keyword>
<dbReference type="Proteomes" id="UP001197875">
    <property type="component" value="Unassembled WGS sequence"/>
</dbReference>
<sequence>MKILSVAIPCYNSEAYMRKCIESLLPGGEDIEILIVDDGSKKDNTAAIADSYQEKYPTIVKAIHQENGGHGEAVNTGIANASGVYFKVVDSDDWVDSDVLLKIIGLLKELIAGPDTVDMFISNYIYDKVGQKRKRIMQYHSAMPTERVFTWEEMGNMRLGHYILMHSVIYRTGLLRECGLKLPKHTFYVDNIFVFQPLPFVKKLYYLDAEFYHYFIGREDQSVNETIMIGRIDQQIRVNKIMIDFMAGRNIKDKRLRNYMMSYLDIITTISSVLLLRSGTDENFEKKQELWQYLKRADLRLYYKLRHSLLGRAMNLPGKGGRKVSVAAYQLTQKFFGFN</sequence>
<name>A0AAE3DT92_9FIRM</name>
<gene>
    <name evidence="2" type="ORF">LKD71_09745</name>
</gene>
<dbReference type="Pfam" id="PF00535">
    <property type="entry name" value="Glycos_transf_2"/>
    <property type="match status" value="1"/>
</dbReference>